<dbReference type="Proteomes" id="UP001623348">
    <property type="component" value="Unassembled WGS sequence"/>
</dbReference>
<feature type="compositionally biased region" description="Polar residues" evidence="1">
    <location>
        <begin position="149"/>
        <end position="175"/>
    </location>
</feature>
<feature type="region of interest" description="Disordered" evidence="1">
    <location>
        <begin position="142"/>
        <end position="181"/>
    </location>
</feature>
<dbReference type="InterPro" id="IPR052633">
    <property type="entry name" value="GRAM_domain_protein_2B"/>
</dbReference>
<sequence>MEEKRWQSLEERSSAGTHLGHPVLARSKTCNPSFCKETEQTATPAGRREHPSLPLSKRAASYCKAFGELAEREALLACFSCAWQREVPYHGRLYISSRYVCFHSSLLLKDIKAVVPVASISAIKKTNTALLVPNALSIRTAEGEKDNSRSSLASPSTKEILSKSLTSSQLDPEQSTLERDSLQESLGGPHIALWARTTVWLSPLNTVILIYLLLMVALLLSSGYIGLRIMELEQQLASVGALPDLNLSHQ</sequence>
<reference evidence="4 5" key="1">
    <citation type="submission" date="2024-06" db="EMBL/GenBank/DDBJ databases">
        <title>The draft genome of Grus japonensis, version 3.</title>
        <authorList>
            <person name="Nabeshima K."/>
            <person name="Suzuki S."/>
            <person name="Onuma M."/>
        </authorList>
    </citation>
    <scope>NUCLEOTIDE SEQUENCE [LARGE SCALE GENOMIC DNA]</scope>
    <source>
        <strain evidence="4 5">451A</strain>
    </source>
</reference>
<dbReference type="AlphaFoldDB" id="A0ABC9XT69"/>
<dbReference type="InterPro" id="IPR011993">
    <property type="entry name" value="PH-like_dom_sf"/>
</dbReference>
<keyword evidence="2" id="KW-0472">Membrane</keyword>
<gene>
    <name evidence="4" type="ORF">GRJ2_002538900</name>
</gene>
<evidence type="ECO:0000313" key="4">
    <source>
        <dbReference type="EMBL" id="GAB0200734.1"/>
    </source>
</evidence>
<keyword evidence="2" id="KW-1133">Transmembrane helix</keyword>
<evidence type="ECO:0000256" key="1">
    <source>
        <dbReference type="SAM" id="MobiDB-lite"/>
    </source>
</evidence>
<dbReference type="SMART" id="SM00568">
    <property type="entry name" value="GRAM"/>
    <property type="match status" value="1"/>
</dbReference>
<feature type="transmembrane region" description="Helical" evidence="2">
    <location>
        <begin position="208"/>
        <end position="227"/>
    </location>
</feature>
<comment type="caution">
    <text evidence="4">The sequence shown here is derived from an EMBL/GenBank/DDBJ whole genome shotgun (WGS) entry which is preliminary data.</text>
</comment>
<accession>A0ABC9XT69</accession>
<evidence type="ECO:0000313" key="5">
    <source>
        <dbReference type="Proteomes" id="UP001623348"/>
    </source>
</evidence>
<evidence type="ECO:0000259" key="3">
    <source>
        <dbReference type="SMART" id="SM00568"/>
    </source>
</evidence>
<keyword evidence="5" id="KW-1185">Reference proteome</keyword>
<dbReference type="PANTHER" id="PTHR46645">
    <property type="entry name" value="GRAM DOMAIN-CONTAINING PROTEIN 2B-RELATED"/>
    <property type="match status" value="1"/>
</dbReference>
<dbReference type="InterPro" id="IPR004182">
    <property type="entry name" value="GRAM"/>
</dbReference>
<proteinExistence type="predicted"/>
<feature type="domain" description="GRAM" evidence="3">
    <location>
        <begin position="60"/>
        <end position="127"/>
    </location>
</feature>
<organism evidence="4 5">
    <name type="scientific">Grus japonensis</name>
    <name type="common">Japanese crane</name>
    <name type="synonym">Red-crowned crane</name>
    <dbReference type="NCBI Taxonomy" id="30415"/>
    <lineage>
        <taxon>Eukaryota</taxon>
        <taxon>Metazoa</taxon>
        <taxon>Chordata</taxon>
        <taxon>Craniata</taxon>
        <taxon>Vertebrata</taxon>
        <taxon>Euteleostomi</taxon>
        <taxon>Archelosauria</taxon>
        <taxon>Archosauria</taxon>
        <taxon>Dinosauria</taxon>
        <taxon>Saurischia</taxon>
        <taxon>Theropoda</taxon>
        <taxon>Coelurosauria</taxon>
        <taxon>Aves</taxon>
        <taxon>Neognathae</taxon>
        <taxon>Neoaves</taxon>
        <taxon>Gruiformes</taxon>
        <taxon>Gruidae</taxon>
        <taxon>Grus</taxon>
    </lineage>
</organism>
<keyword evidence="2" id="KW-0812">Transmembrane</keyword>
<protein>
    <submittedName>
        <fullName evidence="4">GRAM domain-containing protein 2A-like</fullName>
    </submittedName>
</protein>
<dbReference type="EMBL" id="BAAFJT010000028">
    <property type="protein sequence ID" value="GAB0200734.1"/>
    <property type="molecule type" value="Genomic_DNA"/>
</dbReference>
<dbReference type="Pfam" id="PF02893">
    <property type="entry name" value="GRAM"/>
    <property type="match status" value="1"/>
</dbReference>
<dbReference type="Gene3D" id="2.30.29.30">
    <property type="entry name" value="Pleckstrin-homology domain (PH domain)/Phosphotyrosine-binding domain (PTB)"/>
    <property type="match status" value="1"/>
</dbReference>
<name>A0ABC9XT69_GRUJA</name>
<dbReference type="PANTHER" id="PTHR46645:SF1">
    <property type="entry name" value="GRAM DOMAIN-CONTAINING PROTEIN"/>
    <property type="match status" value="1"/>
</dbReference>
<evidence type="ECO:0000256" key="2">
    <source>
        <dbReference type="SAM" id="Phobius"/>
    </source>
</evidence>